<proteinExistence type="predicted"/>
<feature type="non-terminal residue" evidence="1">
    <location>
        <position position="1"/>
    </location>
</feature>
<comment type="caution">
    <text evidence="1">The sequence shown here is derived from an EMBL/GenBank/DDBJ whole genome shotgun (WGS) entry which is preliminary data.</text>
</comment>
<reference evidence="1" key="1">
    <citation type="journal article" date="2021" name="PeerJ">
        <title>Extensive microbial diversity within the chicken gut microbiome revealed by metagenomics and culture.</title>
        <authorList>
            <person name="Gilroy R."/>
            <person name="Ravi A."/>
            <person name="Getino M."/>
            <person name="Pursley I."/>
            <person name="Horton D.L."/>
            <person name="Alikhan N.F."/>
            <person name="Baker D."/>
            <person name="Gharbi K."/>
            <person name="Hall N."/>
            <person name="Watson M."/>
            <person name="Adriaenssens E.M."/>
            <person name="Foster-Nyarko E."/>
            <person name="Jarju S."/>
            <person name="Secka A."/>
            <person name="Antonio M."/>
            <person name="Oren A."/>
            <person name="Chaudhuri R.R."/>
            <person name="La Ragione R."/>
            <person name="Hildebrand F."/>
            <person name="Pallen M.J."/>
        </authorList>
    </citation>
    <scope>NUCLEOTIDE SEQUENCE</scope>
    <source>
        <strain evidence="1">ChiHjej12B11-1927</strain>
    </source>
</reference>
<reference evidence="1" key="2">
    <citation type="submission" date="2021-04" db="EMBL/GenBank/DDBJ databases">
        <authorList>
            <person name="Gilroy R."/>
        </authorList>
    </citation>
    <scope>NUCLEOTIDE SEQUENCE</scope>
    <source>
        <strain evidence="1">ChiHjej12B11-1927</strain>
    </source>
</reference>
<sequence length="69" mass="7809">LSEKPDERETGNVVPGPRVRHRKYGEGILLSQNELTVEVEFPGYGRKQFLKALGEIEFLSQETGETYGK</sequence>
<accession>A0A9D1VM21</accession>
<organism evidence="1 2">
    <name type="scientific">Candidatus Blautia pullistercoris</name>
    <dbReference type="NCBI Taxonomy" id="2838499"/>
    <lineage>
        <taxon>Bacteria</taxon>
        <taxon>Bacillati</taxon>
        <taxon>Bacillota</taxon>
        <taxon>Clostridia</taxon>
        <taxon>Lachnospirales</taxon>
        <taxon>Lachnospiraceae</taxon>
        <taxon>Blautia</taxon>
    </lineage>
</organism>
<dbReference type="Proteomes" id="UP000824230">
    <property type="component" value="Unassembled WGS sequence"/>
</dbReference>
<dbReference type="AlphaFoldDB" id="A0A9D1VM21"/>
<protein>
    <submittedName>
        <fullName evidence="1">Uncharacterized protein</fullName>
    </submittedName>
</protein>
<name>A0A9D1VM21_9FIRM</name>
<evidence type="ECO:0000313" key="1">
    <source>
        <dbReference type="EMBL" id="HIX37930.1"/>
    </source>
</evidence>
<gene>
    <name evidence="1" type="ORF">H9738_08695</name>
</gene>
<evidence type="ECO:0000313" key="2">
    <source>
        <dbReference type="Proteomes" id="UP000824230"/>
    </source>
</evidence>
<dbReference type="EMBL" id="DXFG01000174">
    <property type="protein sequence ID" value="HIX37930.1"/>
    <property type="molecule type" value="Genomic_DNA"/>
</dbReference>